<reference evidence="1" key="1">
    <citation type="journal article" date="2015" name="Nature">
        <title>Complex archaea that bridge the gap between prokaryotes and eukaryotes.</title>
        <authorList>
            <person name="Spang A."/>
            <person name="Saw J.H."/>
            <person name="Jorgensen S.L."/>
            <person name="Zaremba-Niedzwiedzka K."/>
            <person name="Martijn J."/>
            <person name="Lind A.E."/>
            <person name="van Eijk R."/>
            <person name="Schleper C."/>
            <person name="Guy L."/>
            <person name="Ettema T.J."/>
        </authorList>
    </citation>
    <scope>NUCLEOTIDE SEQUENCE</scope>
</reference>
<protein>
    <submittedName>
        <fullName evidence="1">Uncharacterized protein</fullName>
    </submittedName>
</protein>
<organism evidence="1">
    <name type="scientific">marine sediment metagenome</name>
    <dbReference type="NCBI Taxonomy" id="412755"/>
    <lineage>
        <taxon>unclassified sequences</taxon>
        <taxon>metagenomes</taxon>
        <taxon>ecological metagenomes</taxon>
    </lineage>
</organism>
<accession>A0A0F9XTP5</accession>
<sequence length="133" mass="15730">MELLKTLKFSYEEGKRTDYLVKALLNPEEFFEKEKSRQNWDDGDYPDVINELFKALPDADQGTIWDIAQCDNDALDFIWSAAIMRLHSPLKLLFLKVRLQGITIFDVDAVDIVKERYMQIFDEHNLSHQNIYR</sequence>
<name>A0A0F9XTP5_9ZZZZ</name>
<comment type="caution">
    <text evidence="1">The sequence shown here is derived from an EMBL/GenBank/DDBJ whole genome shotgun (WGS) entry which is preliminary data.</text>
</comment>
<gene>
    <name evidence="1" type="ORF">LCGC14_0175420</name>
</gene>
<evidence type="ECO:0000313" key="1">
    <source>
        <dbReference type="EMBL" id="KKN95673.1"/>
    </source>
</evidence>
<proteinExistence type="predicted"/>
<dbReference type="AlphaFoldDB" id="A0A0F9XTP5"/>
<dbReference type="EMBL" id="LAZR01000069">
    <property type="protein sequence ID" value="KKN95673.1"/>
    <property type="molecule type" value="Genomic_DNA"/>
</dbReference>